<accession>A0ABU4PI97</accession>
<protein>
    <submittedName>
        <fullName evidence="2">DUF4272 domain-containing protein</fullName>
    </submittedName>
</protein>
<sequence length="254" mass="28068">MKRLLVFITALSISGGAFAAEIGAARIGHPTAGDSSPGVRAGEDAQARRTRSNAVMRAQGVPINATLPVIESEREVVLPSREDVTMRAVATTLVALKGEGLEQAQIERLIRRYALTKWLSPEEARFLKNPAPTEKQRAVSIWRYEAANTLFWALGLVDHLGPPRDQCDAAAIARILDEHDRAELLAKVHLRSTAEILDQADLIYSYRWALVDARINALPPPAGLSDDVAMERHQALNWLIYHAEQPWDEITLDT</sequence>
<feature type="signal peptide" evidence="1">
    <location>
        <begin position="1"/>
        <end position="19"/>
    </location>
</feature>
<evidence type="ECO:0000256" key="1">
    <source>
        <dbReference type="SAM" id="SignalP"/>
    </source>
</evidence>
<name>A0ABU4PI97_9SPHN</name>
<dbReference type="InterPro" id="IPR025368">
    <property type="entry name" value="DUF4272"/>
</dbReference>
<gene>
    <name evidence="2" type="ORF">SIL82_00950</name>
</gene>
<feature type="chain" id="PRO_5047023055" evidence="1">
    <location>
        <begin position="20"/>
        <end position="254"/>
    </location>
</feature>
<comment type="caution">
    <text evidence="2">The sequence shown here is derived from an EMBL/GenBank/DDBJ whole genome shotgun (WGS) entry which is preliminary data.</text>
</comment>
<dbReference type="EMBL" id="JAWXXV010000001">
    <property type="protein sequence ID" value="MDX5982812.1"/>
    <property type="molecule type" value="Genomic_DNA"/>
</dbReference>
<proteinExistence type="predicted"/>
<dbReference type="Proteomes" id="UP001279660">
    <property type="component" value="Unassembled WGS sequence"/>
</dbReference>
<reference evidence="2 3" key="1">
    <citation type="submission" date="2023-11" db="EMBL/GenBank/DDBJ databases">
        <title>MicrobeMod: A computational toolkit for identifying prokaryotic methylation and restriction-modification with nanopore sequencing.</title>
        <authorList>
            <person name="Crits-Christoph A."/>
            <person name="Kang S.C."/>
            <person name="Lee H."/>
            <person name="Ostrov N."/>
        </authorList>
    </citation>
    <scope>NUCLEOTIDE SEQUENCE [LARGE SCALE GENOMIC DNA]</scope>
    <source>
        <strain evidence="2 3">ATCC 14820</strain>
    </source>
</reference>
<keyword evidence="3" id="KW-1185">Reference proteome</keyword>
<keyword evidence="1" id="KW-0732">Signal</keyword>
<dbReference type="Pfam" id="PF14094">
    <property type="entry name" value="DUF4272"/>
    <property type="match status" value="1"/>
</dbReference>
<evidence type="ECO:0000313" key="2">
    <source>
        <dbReference type="EMBL" id="MDX5982812.1"/>
    </source>
</evidence>
<evidence type="ECO:0000313" key="3">
    <source>
        <dbReference type="Proteomes" id="UP001279660"/>
    </source>
</evidence>
<organism evidence="2 3">
    <name type="scientific">Sphingomonas echinoides</name>
    <dbReference type="NCBI Taxonomy" id="59803"/>
    <lineage>
        <taxon>Bacteria</taxon>
        <taxon>Pseudomonadati</taxon>
        <taxon>Pseudomonadota</taxon>
        <taxon>Alphaproteobacteria</taxon>
        <taxon>Sphingomonadales</taxon>
        <taxon>Sphingomonadaceae</taxon>
        <taxon>Sphingomonas</taxon>
    </lineage>
</organism>
<dbReference type="RefSeq" id="WP_083834102.1">
    <property type="nucleotide sequence ID" value="NZ_JAWXXV010000001.1"/>
</dbReference>